<keyword evidence="2" id="KW-1185">Reference proteome</keyword>
<dbReference type="AlphaFoldDB" id="A0A9N9B6U9"/>
<dbReference type="EMBL" id="CAJVPK010000866">
    <property type="protein sequence ID" value="CAG8555593.1"/>
    <property type="molecule type" value="Genomic_DNA"/>
</dbReference>
<accession>A0A9N9B6U9</accession>
<gene>
    <name evidence="1" type="ORF">DEBURN_LOCUS7322</name>
</gene>
<proteinExistence type="predicted"/>
<reference evidence="1" key="1">
    <citation type="submission" date="2021-06" db="EMBL/GenBank/DDBJ databases">
        <authorList>
            <person name="Kallberg Y."/>
            <person name="Tangrot J."/>
            <person name="Rosling A."/>
        </authorList>
    </citation>
    <scope>NUCLEOTIDE SEQUENCE</scope>
    <source>
        <strain evidence="1">AZ414A</strain>
    </source>
</reference>
<dbReference type="Proteomes" id="UP000789706">
    <property type="component" value="Unassembled WGS sequence"/>
</dbReference>
<name>A0A9N9B6U9_9GLOM</name>
<evidence type="ECO:0000313" key="2">
    <source>
        <dbReference type="Proteomes" id="UP000789706"/>
    </source>
</evidence>
<comment type="caution">
    <text evidence="1">The sequence shown here is derived from an EMBL/GenBank/DDBJ whole genome shotgun (WGS) entry which is preliminary data.</text>
</comment>
<organism evidence="1 2">
    <name type="scientific">Diversispora eburnea</name>
    <dbReference type="NCBI Taxonomy" id="1213867"/>
    <lineage>
        <taxon>Eukaryota</taxon>
        <taxon>Fungi</taxon>
        <taxon>Fungi incertae sedis</taxon>
        <taxon>Mucoromycota</taxon>
        <taxon>Glomeromycotina</taxon>
        <taxon>Glomeromycetes</taxon>
        <taxon>Diversisporales</taxon>
        <taxon>Diversisporaceae</taxon>
        <taxon>Diversispora</taxon>
    </lineage>
</organism>
<evidence type="ECO:0000313" key="1">
    <source>
        <dbReference type="EMBL" id="CAG8555593.1"/>
    </source>
</evidence>
<dbReference type="OrthoDB" id="2427837at2759"/>
<sequence length="281" mass="31850">MIYREKAIPIVYSAQDAECDFTKVHEIFHHGAVVDVKGYLGQTTKSAQLLIYPKDIILFSSSTRSRITLSTTILEVETPMMTSSGATAEFIRQFHNESSMVKKIIGKPIIKYQCSNNKHEKFRDNGSSDVTSQLFIVVVIGYLIVKRQKLILTIVPTSVPTSNHSFPLLNRQVINMSTEADSLYASTILTPPCSPHLPPALQGYSKLKEHFSQSDKQTISFPCLESLFFEVFKGHIHHYNYRSGNYKCLFQEVEANKEGIFDLSGKRIPKNQLKKFKLPKL</sequence>
<protein>
    <submittedName>
        <fullName evidence="1">349_t:CDS:1</fullName>
    </submittedName>
</protein>